<dbReference type="AlphaFoldDB" id="A0A4R5CDN1"/>
<name>A0A4R5CDN1_9FLAO</name>
<comment type="caution">
    <text evidence="2">The sequence shown here is derived from an EMBL/GenBank/DDBJ whole genome shotgun (WGS) entry which is preliminary data.</text>
</comment>
<feature type="transmembrane region" description="Helical" evidence="1">
    <location>
        <begin position="12"/>
        <end position="29"/>
    </location>
</feature>
<evidence type="ECO:0000256" key="1">
    <source>
        <dbReference type="SAM" id="Phobius"/>
    </source>
</evidence>
<dbReference type="OrthoDB" id="1365732at2"/>
<evidence type="ECO:0000313" key="3">
    <source>
        <dbReference type="Proteomes" id="UP000295479"/>
    </source>
</evidence>
<feature type="transmembrane region" description="Helical" evidence="1">
    <location>
        <begin position="44"/>
        <end position="64"/>
    </location>
</feature>
<dbReference type="RefSeq" id="WP_132005254.1">
    <property type="nucleotide sequence ID" value="NZ_SMFK01000005.1"/>
</dbReference>
<reference evidence="2 3" key="1">
    <citation type="submission" date="2019-03" db="EMBL/GenBank/DDBJ databases">
        <title>Flavobacterium AR-3-4 sp. nov. isolated from arctic soil.</title>
        <authorList>
            <person name="Chaudhary D.K."/>
        </authorList>
    </citation>
    <scope>NUCLEOTIDE SEQUENCE [LARGE SCALE GENOMIC DNA]</scope>
    <source>
        <strain evidence="2 3">AR-3-4</strain>
    </source>
</reference>
<gene>
    <name evidence="2" type="ORF">E0F76_10400</name>
</gene>
<sequence length="91" mass="10688">MSSRKVRKKRKLGYVFACFFIFGLGFYILDEISTWYEVPLGSTFYVILGCTLMASSGVYIIYSIKKIYFTKGKKRSKQLFLKKEENKLDKK</sequence>
<protein>
    <submittedName>
        <fullName evidence="2">Uncharacterized protein</fullName>
    </submittedName>
</protein>
<evidence type="ECO:0000313" key="2">
    <source>
        <dbReference type="EMBL" id="TDD97039.1"/>
    </source>
</evidence>
<proteinExistence type="predicted"/>
<keyword evidence="1" id="KW-0472">Membrane</keyword>
<keyword evidence="1" id="KW-1133">Transmembrane helix</keyword>
<accession>A0A4R5CDN1</accession>
<organism evidence="2 3">
    <name type="scientific">Flavobacterium cellulosilyticum</name>
    <dbReference type="NCBI Taxonomy" id="2541731"/>
    <lineage>
        <taxon>Bacteria</taxon>
        <taxon>Pseudomonadati</taxon>
        <taxon>Bacteroidota</taxon>
        <taxon>Flavobacteriia</taxon>
        <taxon>Flavobacteriales</taxon>
        <taxon>Flavobacteriaceae</taxon>
        <taxon>Flavobacterium</taxon>
    </lineage>
</organism>
<keyword evidence="1" id="KW-0812">Transmembrane</keyword>
<dbReference type="EMBL" id="SMFK01000005">
    <property type="protein sequence ID" value="TDD97039.1"/>
    <property type="molecule type" value="Genomic_DNA"/>
</dbReference>
<keyword evidence="3" id="KW-1185">Reference proteome</keyword>
<dbReference type="Proteomes" id="UP000295479">
    <property type="component" value="Unassembled WGS sequence"/>
</dbReference>